<keyword evidence="3" id="KW-1185">Reference proteome</keyword>
<comment type="caution">
    <text evidence="2">The sequence shown here is derived from an EMBL/GenBank/DDBJ whole genome shotgun (WGS) entry which is preliminary data.</text>
</comment>
<protein>
    <recommendedName>
        <fullName evidence="1">Reverse transcriptase domain-containing protein</fullName>
    </recommendedName>
</protein>
<dbReference type="PANTHER" id="PTHR33332">
    <property type="entry name" value="REVERSE TRANSCRIPTASE DOMAIN-CONTAINING PROTEIN"/>
    <property type="match status" value="1"/>
</dbReference>
<accession>A0ABC9YDM3</accession>
<name>A0ABC9YDM3_GRUJA</name>
<reference evidence="2 3" key="1">
    <citation type="submission" date="2024-06" db="EMBL/GenBank/DDBJ databases">
        <title>The draft genome of Grus japonensis, version 3.</title>
        <authorList>
            <person name="Nabeshima K."/>
            <person name="Suzuki S."/>
            <person name="Onuma M."/>
        </authorList>
    </citation>
    <scope>NUCLEOTIDE SEQUENCE [LARGE SCALE GENOMIC DNA]</scope>
    <source>
        <strain evidence="2 3">451A</strain>
    </source>
</reference>
<feature type="domain" description="Reverse transcriptase" evidence="1">
    <location>
        <begin position="2"/>
        <end position="135"/>
    </location>
</feature>
<dbReference type="AlphaFoldDB" id="A0ABC9YDM3"/>
<dbReference type="EMBL" id="BAAFJT010000226">
    <property type="protein sequence ID" value="GAB0207405.1"/>
    <property type="molecule type" value="Genomic_DNA"/>
</dbReference>
<dbReference type="InterPro" id="IPR000477">
    <property type="entry name" value="RT_dom"/>
</dbReference>
<proteinExistence type="predicted"/>
<evidence type="ECO:0000313" key="2">
    <source>
        <dbReference type="EMBL" id="GAB0207405.1"/>
    </source>
</evidence>
<dbReference type="Proteomes" id="UP001623348">
    <property type="component" value="Unassembled WGS sequence"/>
</dbReference>
<dbReference type="Pfam" id="PF00078">
    <property type="entry name" value="RVT_1"/>
    <property type="match status" value="1"/>
</dbReference>
<evidence type="ECO:0000259" key="1">
    <source>
        <dbReference type="Pfam" id="PF00078"/>
    </source>
</evidence>
<sequence>MERFILSALTRHVQDNQGIRPSQLGFMKGRSCLTNLISFYDQVTQWMRERLWMLSSWTLVRPSILSSHSILLEKLAAYGLDRCTLRWVKNWLEGRAQRVVVNRVKSSWWPVTSGVPQGSIMGPVLFNIFINDMDEGNECTLMNEGSDRAALVGTWPQPGSTHHSCEALERAMKCNSGMKPETKNPSILICHYTKVSEEGGGGGAPGTGAEIPLQPLKKITVRQAVPLQPMKVDGGADIHLQPMEDPTPEQVEAPEGGYDLVGSLRWCRLLAGPVDPWREDPTPEQVCCQDL</sequence>
<evidence type="ECO:0000313" key="3">
    <source>
        <dbReference type="Proteomes" id="UP001623348"/>
    </source>
</evidence>
<organism evidence="2 3">
    <name type="scientific">Grus japonensis</name>
    <name type="common">Japanese crane</name>
    <name type="synonym">Red-crowned crane</name>
    <dbReference type="NCBI Taxonomy" id="30415"/>
    <lineage>
        <taxon>Eukaryota</taxon>
        <taxon>Metazoa</taxon>
        <taxon>Chordata</taxon>
        <taxon>Craniata</taxon>
        <taxon>Vertebrata</taxon>
        <taxon>Euteleostomi</taxon>
        <taxon>Archelosauria</taxon>
        <taxon>Archosauria</taxon>
        <taxon>Dinosauria</taxon>
        <taxon>Saurischia</taxon>
        <taxon>Theropoda</taxon>
        <taxon>Coelurosauria</taxon>
        <taxon>Aves</taxon>
        <taxon>Neognathae</taxon>
        <taxon>Neoaves</taxon>
        <taxon>Gruiformes</taxon>
        <taxon>Gruidae</taxon>
        <taxon>Grus</taxon>
    </lineage>
</organism>
<gene>
    <name evidence="2" type="ORF">GRJ2_003206100</name>
</gene>